<accession>A0A369JEE4</accession>
<name>A0A369JEE4_HYPMA</name>
<dbReference type="InterPro" id="IPR032675">
    <property type="entry name" value="LRR_dom_sf"/>
</dbReference>
<dbReference type="InParanoid" id="A0A369JEE4"/>
<dbReference type="OrthoDB" id="2745898at2759"/>
<gene>
    <name evidence="1" type="ORF">Hypma_013236</name>
</gene>
<comment type="caution">
    <text evidence="1">The sequence shown here is derived from an EMBL/GenBank/DDBJ whole genome shotgun (WGS) entry which is preliminary data.</text>
</comment>
<organism evidence="1 2">
    <name type="scientific">Hypsizygus marmoreus</name>
    <name type="common">White beech mushroom</name>
    <name type="synonym">Agaricus marmoreus</name>
    <dbReference type="NCBI Taxonomy" id="39966"/>
    <lineage>
        <taxon>Eukaryota</taxon>
        <taxon>Fungi</taxon>
        <taxon>Dikarya</taxon>
        <taxon>Basidiomycota</taxon>
        <taxon>Agaricomycotina</taxon>
        <taxon>Agaricomycetes</taxon>
        <taxon>Agaricomycetidae</taxon>
        <taxon>Agaricales</taxon>
        <taxon>Tricholomatineae</taxon>
        <taxon>Lyophyllaceae</taxon>
        <taxon>Hypsizygus</taxon>
    </lineage>
</organism>
<dbReference type="Gene3D" id="3.80.10.10">
    <property type="entry name" value="Ribonuclease Inhibitor"/>
    <property type="match status" value="1"/>
</dbReference>
<dbReference type="SUPFAM" id="SSF52047">
    <property type="entry name" value="RNI-like"/>
    <property type="match status" value="1"/>
</dbReference>
<proteinExistence type="predicted"/>
<evidence type="ECO:0000313" key="1">
    <source>
        <dbReference type="EMBL" id="RDB19702.1"/>
    </source>
</evidence>
<sequence length="446" mass="51633">MSSEHFPLEIVKLFVDNLDLEQDKQSLIACTNVSRSFRACSQERLFRTIKLTYPNTPTIQNHGFARPLLNILRTNPAIARSIRHFHVENFHSEGYWFARDDDPYIFHIRPEYRYIPDKILSSILGKLQYLKSFALEVQPYYSKPQEILSYRLVSSLISMFSRTKVAEIRLTRAVGIPVSEIAVHCPHLRRLSLRHTKCWSTTKERPVNSFEIPPLSQHDRGLGYLEHLELDNDSMISVSFLLDRIDSDMPCFLALSRLRELKISGNASLLMSLASKIITGAAETLEVFSWEIDDESSEYESLPLTALKQVPSLRSLRLAFTMNSRTSFIDPLPWLLGALKLLRELKDLEDVFIAYAIYRGDFPVSEQLLDWSSAFDTLLSDDRIFRKLRHVVVVDVVDTMHPLGIDEVPRTSVKVSEMFPKLRNRKMIRMESKTRESDWQGMYEVE</sequence>
<dbReference type="STRING" id="39966.A0A369JEE4"/>
<reference evidence="1" key="1">
    <citation type="submission" date="2018-04" db="EMBL/GenBank/DDBJ databases">
        <title>Whole genome sequencing of Hypsizygus marmoreus.</title>
        <authorList>
            <person name="Choi I.-G."/>
            <person name="Min B."/>
            <person name="Kim J.-G."/>
            <person name="Kim S."/>
            <person name="Oh Y.-L."/>
            <person name="Kong W.-S."/>
            <person name="Park H."/>
            <person name="Jeong J."/>
            <person name="Song E.-S."/>
        </authorList>
    </citation>
    <scope>NUCLEOTIDE SEQUENCE [LARGE SCALE GENOMIC DNA]</scope>
    <source>
        <strain evidence="1">51987-8</strain>
    </source>
</reference>
<dbReference type="AlphaFoldDB" id="A0A369JEE4"/>
<dbReference type="Proteomes" id="UP000076154">
    <property type="component" value="Unassembled WGS sequence"/>
</dbReference>
<protein>
    <recommendedName>
        <fullName evidence="3">F-box domain-containing protein</fullName>
    </recommendedName>
</protein>
<evidence type="ECO:0008006" key="3">
    <source>
        <dbReference type="Google" id="ProtNLM"/>
    </source>
</evidence>
<keyword evidence="2" id="KW-1185">Reference proteome</keyword>
<evidence type="ECO:0000313" key="2">
    <source>
        <dbReference type="Proteomes" id="UP000076154"/>
    </source>
</evidence>
<dbReference type="EMBL" id="LUEZ02000076">
    <property type="protein sequence ID" value="RDB19702.1"/>
    <property type="molecule type" value="Genomic_DNA"/>
</dbReference>